<organism evidence="1 2">
    <name type="scientific">Roseivivax halodurans JCM 10272</name>
    <dbReference type="NCBI Taxonomy" id="1449350"/>
    <lineage>
        <taxon>Bacteria</taxon>
        <taxon>Pseudomonadati</taxon>
        <taxon>Pseudomonadota</taxon>
        <taxon>Alphaproteobacteria</taxon>
        <taxon>Rhodobacterales</taxon>
        <taxon>Roseobacteraceae</taxon>
        <taxon>Roseivivax</taxon>
    </lineage>
</organism>
<keyword evidence="2" id="KW-1185">Reference proteome</keyword>
<dbReference type="Proteomes" id="UP000022447">
    <property type="component" value="Unassembled WGS sequence"/>
</dbReference>
<dbReference type="EMBL" id="JALZ01000021">
    <property type="protein sequence ID" value="ETX13665.1"/>
    <property type="molecule type" value="Genomic_DNA"/>
</dbReference>
<dbReference type="OrthoDB" id="9961744at2"/>
<accession>X7ECP5</accession>
<dbReference type="AlphaFoldDB" id="X7ECP5"/>
<reference evidence="1 2" key="1">
    <citation type="submission" date="2014-01" db="EMBL/GenBank/DDBJ databases">
        <title>Roseivivax halodurans JCM 10272 Genome Sequencing.</title>
        <authorList>
            <person name="Lai Q."/>
            <person name="Li G."/>
            <person name="Shao Z."/>
        </authorList>
    </citation>
    <scope>NUCLEOTIDE SEQUENCE [LARGE SCALE GENOMIC DNA]</scope>
    <source>
        <strain evidence="1 2">JCM 10272</strain>
    </source>
</reference>
<gene>
    <name evidence="1" type="ORF">OCH239_09405</name>
</gene>
<evidence type="ECO:0000313" key="2">
    <source>
        <dbReference type="Proteomes" id="UP000022447"/>
    </source>
</evidence>
<dbReference type="RefSeq" id="WP_037264642.1">
    <property type="nucleotide sequence ID" value="NZ_JALZ01000021.1"/>
</dbReference>
<proteinExistence type="predicted"/>
<sequence>MTESAWSAPAPIDIPWRDMPGGGLTWQVAEGDAWAFSYLVLQVPGTGKWRSNAPGGQDHDRRDQAVREVEMHFERCLRGCLEARPLEEFLDRIAETVDEAARDVIAELRPEAIELASFAMRPLRWHRFHHHPSAKVPRRRCTRPNFIARDTERATSGSW</sequence>
<comment type="caution">
    <text evidence="1">The sequence shown here is derived from an EMBL/GenBank/DDBJ whole genome shotgun (WGS) entry which is preliminary data.</text>
</comment>
<dbReference type="STRING" id="1449350.OCH239_09405"/>
<protein>
    <submittedName>
        <fullName evidence="1">Uncharacterized protein</fullName>
    </submittedName>
</protein>
<evidence type="ECO:0000313" key="1">
    <source>
        <dbReference type="EMBL" id="ETX13665.1"/>
    </source>
</evidence>
<name>X7ECP5_9RHOB</name>